<dbReference type="PANTHER" id="PTHR22937:SF136">
    <property type="entry name" value="RING-TYPE E3 UBIQUITIN TRANSFERASE"/>
    <property type="match status" value="1"/>
</dbReference>
<dbReference type="SUPFAM" id="SSF57850">
    <property type="entry name" value="RING/U-box"/>
    <property type="match status" value="1"/>
</dbReference>
<accession>A0AAP0DMC5</accession>
<feature type="compositionally biased region" description="Basic and acidic residues" evidence="9">
    <location>
        <begin position="86"/>
        <end position="95"/>
    </location>
</feature>
<evidence type="ECO:0000313" key="12">
    <source>
        <dbReference type="Proteomes" id="UP001408789"/>
    </source>
</evidence>
<feature type="compositionally biased region" description="Low complexity" evidence="9">
    <location>
        <begin position="67"/>
        <end position="81"/>
    </location>
</feature>
<evidence type="ECO:0000256" key="6">
    <source>
        <dbReference type="ARBA" id="ARBA00022786"/>
    </source>
</evidence>
<dbReference type="InterPro" id="IPR013083">
    <property type="entry name" value="Znf_RING/FYVE/PHD"/>
</dbReference>
<gene>
    <name evidence="11" type="ORF">SSX86_006077</name>
</gene>
<evidence type="ECO:0000313" key="11">
    <source>
        <dbReference type="EMBL" id="KAK9077740.1"/>
    </source>
</evidence>
<dbReference type="PANTHER" id="PTHR22937">
    <property type="entry name" value="E3 UBIQUITIN-PROTEIN LIGASE RNF165"/>
    <property type="match status" value="1"/>
</dbReference>
<evidence type="ECO:0000256" key="4">
    <source>
        <dbReference type="ARBA" id="ARBA00022723"/>
    </source>
</evidence>
<evidence type="ECO:0000256" key="9">
    <source>
        <dbReference type="SAM" id="MobiDB-lite"/>
    </source>
</evidence>
<keyword evidence="4" id="KW-0479">Metal-binding</keyword>
<keyword evidence="3" id="KW-0808">Transferase</keyword>
<evidence type="ECO:0000256" key="8">
    <source>
        <dbReference type="PROSITE-ProRule" id="PRU00175"/>
    </source>
</evidence>
<keyword evidence="6" id="KW-0833">Ubl conjugation pathway</keyword>
<sequence length="413" mass="45157">MDGSCKRAVSGMPAPKKKPITAVKDTAGSRDGTGQLCNRIGCCGRLNHNTKGTKNKCLERPKPLKPSIRSSSSREVVGSSSKNFSKHVENSEKKVVSKIGSSSSSNNSEIQEVNASGTQTRKLKSKNTEIRKEESSLRDQNRESNNGRKKRLTQGESSSSGKGKKIIGVSLNEGRVSDSRNSRNLTSSRTTNGVSSVRTRKTLNLETSRGAINRQSTNDTTNVPRTQELSLNGDHSTGDASTDHSNVGYGNDNGTRHYNIDGIADVLRAIDGFELTYEQILSIEATFFPAGLNLFDQHRDMRLDIDNMSYEELLVLEEKMGTVSTALSEEQLSKCIKTSIYDNLQLEDGKMRPSSCADDNKCSICQEEFVRGDELGSLGCGHGYHNPCINQWLGLKNWCPICKASPEPLSPLS</sequence>
<feature type="region of interest" description="Disordered" evidence="9">
    <location>
        <begin position="1"/>
        <end position="30"/>
    </location>
</feature>
<feature type="region of interest" description="Disordered" evidence="9">
    <location>
        <begin position="51"/>
        <end position="245"/>
    </location>
</feature>
<feature type="compositionally biased region" description="Polar residues" evidence="9">
    <location>
        <begin position="193"/>
        <end position="207"/>
    </location>
</feature>
<feature type="compositionally biased region" description="Low complexity" evidence="9">
    <location>
        <begin position="182"/>
        <end position="192"/>
    </location>
</feature>
<feature type="compositionally biased region" description="Basic and acidic residues" evidence="9">
    <location>
        <begin position="126"/>
        <end position="146"/>
    </location>
</feature>
<protein>
    <recommendedName>
        <fullName evidence="2">RING-type E3 ubiquitin transferase</fullName>
        <ecNumber evidence="2">2.3.2.27</ecNumber>
    </recommendedName>
</protein>
<evidence type="ECO:0000256" key="3">
    <source>
        <dbReference type="ARBA" id="ARBA00022679"/>
    </source>
</evidence>
<dbReference type="GO" id="GO:0061630">
    <property type="term" value="F:ubiquitin protein ligase activity"/>
    <property type="evidence" value="ECO:0007669"/>
    <property type="project" value="UniProtKB-EC"/>
</dbReference>
<dbReference type="Pfam" id="PF13639">
    <property type="entry name" value="zf-RING_2"/>
    <property type="match status" value="1"/>
</dbReference>
<name>A0AAP0DMC5_9ASTR</name>
<dbReference type="EMBL" id="JBCNJP010000007">
    <property type="protein sequence ID" value="KAK9077740.1"/>
    <property type="molecule type" value="Genomic_DNA"/>
</dbReference>
<organism evidence="11 12">
    <name type="scientific">Deinandra increscens subsp. villosa</name>
    <dbReference type="NCBI Taxonomy" id="3103831"/>
    <lineage>
        <taxon>Eukaryota</taxon>
        <taxon>Viridiplantae</taxon>
        <taxon>Streptophyta</taxon>
        <taxon>Embryophyta</taxon>
        <taxon>Tracheophyta</taxon>
        <taxon>Spermatophyta</taxon>
        <taxon>Magnoliopsida</taxon>
        <taxon>eudicotyledons</taxon>
        <taxon>Gunneridae</taxon>
        <taxon>Pentapetalae</taxon>
        <taxon>asterids</taxon>
        <taxon>campanulids</taxon>
        <taxon>Asterales</taxon>
        <taxon>Asteraceae</taxon>
        <taxon>Asteroideae</taxon>
        <taxon>Heliantheae alliance</taxon>
        <taxon>Madieae</taxon>
        <taxon>Madiinae</taxon>
        <taxon>Deinandra</taxon>
    </lineage>
</organism>
<dbReference type="SMART" id="SM00184">
    <property type="entry name" value="RING"/>
    <property type="match status" value="1"/>
</dbReference>
<feature type="compositionally biased region" description="Low complexity" evidence="9">
    <location>
        <begin position="97"/>
        <end position="114"/>
    </location>
</feature>
<evidence type="ECO:0000256" key="5">
    <source>
        <dbReference type="ARBA" id="ARBA00022771"/>
    </source>
</evidence>
<dbReference type="InterPro" id="IPR001841">
    <property type="entry name" value="Znf_RING"/>
</dbReference>
<comment type="catalytic activity">
    <reaction evidence="1">
        <text>S-ubiquitinyl-[E2 ubiquitin-conjugating enzyme]-L-cysteine + [acceptor protein]-L-lysine = [E2 ubiquitin-conjugating enzyme]-L-cysteine + N(6)-ubiquitinyl-[acceptor protein]-L-lysine.</text>
        <dbReference type="EC" id="2.3.2.27"/>
    </reaction>
</comment>
<evidence type="ECO:0000259" key="10">
    <source>
        <dbReference type="PROSITE" id="PS50089"/>
    </source>
</evidence>
<comment type="caution">
    <text evidence="11">The sequence shown here is derived from an EMBL/GenBank/DDBJ whole genome shotgun (WGS) entry which is preliminary data.</text>
</comment>
<proteinExistence type="predicted"/>
<reference evidence="11 12" key="1">
    <citation type="submission" date="2024-04" db="EMBL/GenBank/DDBJ databases">
        <title>The reference genome of an endangered Asteraceae, Deinandra increscens subsp. villosa, native to the Central Coast of California.</title>
        <authorList>
            <person name="Guilliams M."/>
            <person name="Hasenstab-Lehman K."/>
            <person name="Meyer R."/>
            <person name="Mcevoy S."/>
        </authorList>
    </citation>
    <scope>NUCLEOTIDE SEQUENCE [LARGE SCALE GENOMIC DNA]</scope>
    <source>
        <tissue evidence="11">Leaf</tissue>
    </source>
</reference>
<evidence type="ECO:0000256" key="1">
    <source>
        <dbReference type="ARBA" id="ARBA00000900"/>
    </source>
</evidence>
<keyword evidence="7" id="KW-0862">Zinc</keyword>
<evidence type="ECO:0000256" key="7">
    <source>
        <dbReference type="ARBA" id="ARBA00022833"/>
    </source>
</evidence>
<dbReference type="AlphaFoldDB" id="A0AAP0DMC5"/>
<dbReference type="InterPro" id="IPR045191">
    <property type="entry name" value="MBR1/2-like"/>
</dbReference>
<dbReference type="Proteomes" id="UP001408789">
    <property type="component" value="Unassembled WGS sequence"/>
</dbReference>
<evidence type="ECO:0000256" key="2">
    <source>
        <dbReference type="ARBA" id="ARBA00012483"/>
    </source>
</evidence>
<dbReference type="Gene3D" id="3.30.40.10">
    <property type="entry name" value="Zinc/RING finger domain, C3HC4 (zinc finger)"/>
    <property type="match status" value="1"/>
</dbReference>
<feature type="domain" description="RING-type" evidence="10">
    <location>
        <begin position="362"/>
        <end position="403"/>
    </location>
</feature>
<dbReference type="GO" id="GO:0008270">
    <property type="term" value="F:zinc ion binding"/>
    <property type="evidence" value="ECO:0007669"/>
    <property type="project" value="UniProtKB-KW"/>
</dbReference>
<dbReference type="EC" id="2.3.2.27" evidence="2"/>
<feature type="compositionally biased region" description="Polar residues" evidence="9">
    <location>
        <begin position="213"/>
        <end position="245"/>
    </location>
</feature>
<keyword evidence="12" id="KW-1185">Reference proteome</keyword>
<dbReference type="PROSITE" id="PS50089">
    <property type="entry name" value="ZF_RING_2"/>
    <property type="match status" value="1"/>
</dbReference>
<keyword evidence="5 8" id="KW-0863">Zinc-finger</keyword>